<dbReference type="STRING" id="435830.HMPREF0045_01464"/>
<evidence type="ECO:0000313" key="3">
    <source>
        <dbReference type="Proteomes" id="UP000003822"/>
    </source>
</evidence>
<feature type="transmembrane region" description="Helical" evidence="1">
    <location>
        <begin position="121"/>
        <end position="144"/>
    </location>
</feature>
<keyword evidence="1" id="KW-0472">Membrane</keyword>
<keyword evidence="1" id="KW-0812">Transmembrane</keyword>
<protein>
    <recommendedName>
        <fullName evidence="4">ABC-2 type transporter domain-containing protein</fullName>
    </recommendedName>
</protein>
<feature type="transmembrane region" description="Helical" evidence="1">
    <location>
        <begin position="86"/>
        <end position="115"/>
    </location>
</feature>
<sequence length="240" mass="26650">MRYSLTMNARQPGIWLRVLVVVPLMEVLPLLFLGRAYLESDTQNFFLYTNMVWAFFTAVVIQCLVSIQGLAGGGRLDTFLHSEGSVIPWLSGYTGGVCCFYLFSSLVSVFALGFALGFPVVVWQMLGYALLAVPTSLGCVYLVYGFEVRFNRTFHFINLLLDALVIFSCVLWPLNTFAGITRIAAQLSPLTHLNEFIRTSNPSHVLAGILVSFIFLLFGVAWVKRSTKKYQVDGAFGGSL</sequence>
<dbReference type="AlphaFoldDB" id="G9PGU0"/>
<feature type="transmembrane region" description="Helical" evidence="1">
    <location>
        <begin position="12"/>
        <end position="33"/>
    </location>
</feature>
<organism evidence="2 3">
    <name type="scientific">Actinomyces graevenitzii C83</name>
    <dbReference type="NCBI Taxonomy" id="435830"/>
    <lineage>
        <taxon>Bacteria</taxon>
        <taxon>Bacillati</taxon>
        <taxon>Actinomycetota</taxon>
        <taxon>Actinomycetes</taxon>
        <taxon>Actinomycetales</taxon>
        <taxon>Actinomycetaceae</taxon>
        <taxon>Actinomyces</taxon>
    </lineage>
</organism>
<evidence type="ECO:0000313" key="2">
    <source>
        <dbReference type="EMBL" id="EHM87593.1"/>
    </source>
</evidence>
<keyword evidence="1" id="KW-1133">Transmembrane helix</keyword>
<dbReference type="HOGENOM" id="CLU_1154452_0_0_11"/>
<evidence type="ECO:0000256" key="1">
    <source>
        <dbReference type="SAM" id="Phobius"/>
    </source>
</evidence>
<comment type="caution">
    <text evidence="2">The sequence shown here is derived from an EMBL/GenBank/DDBJ whole genome shotgun (WGS) entry which is preliminary data.</text>
</comment>
<dbReference type="PATRIC" id="fig|435830.3.peg.1412"/>
<proteinExistence type="predicted"/>
<feature type="transmembrane region" description="Helical" evidence="1">
    <location>
        <begin position="156"/>
        <end position="185"/>
    </location>
</feature>
<keyword evidence="3" id="KW-1185">Reference proteome</keyword>
<reference evidence="2 3" key="1">
    <citation type="submission" date="2011-10" db="EMBL/GenBank/DDBJ databases">
        <title>The Genome Sequence of Actinomyces graevenitzii C83.</title>
        <authorList>
            <consortium name="The Broad Institute Genome Sequencing Platform"/>
            <consortium name="The Broad Institute Genome Sequencing Center for Infectious Disease"/>
            <person name="Earl A."/>
            <person name="Ward D."/>
            <person name="Feldgarden M."/>
            <person name="Gevers D."/>
            <person name="Sibley C.D."/>
            <person name="Field T.R."/>
            <person name="Grinwis M."/>
            <person name="Eshaghurshan C.S."/>
            <person name="Surette M.G."/>
            <person name="Young S.K."/>
            <person name="Zeng Q."/>
            <person name="Gargeya S."/>
            <person name="Fitzgerald M."/>
            <person name="Haas B."/>
            <person name="Abouelleil A."/>
            <person name="Alvarado L."/>
            <person name="Arachchi H.M."/>
            <person name="Berlin A."/>
            <person name="Brown A."/>
            <person name="Chapman S.B."/>
            <person name="Chen Z."/>
            <person name="Dunbar C."/>
            <person name="Freedman E."/>
            <person name="Gearin G."/>
            <person name="Goldberg J."/>
            <person name="Griggs A."/>
            <person name="Gujja S."/>
            <person name="Heiman D."/>
            <person name="Howarth C."/>
            <person name="Larson L."/>
            <person name="Lui A."/>
            <person name="MacDonald P.J.P."/>
            <person name="Montmayeur A."/>
            <person name="Murphy C."/>
            <person name="Neiman D."/>
            <person name="Pearson M."/>
            <person name="Priest M."/>
            <person name="Roberts A."/>
            <person name="Saif S."/>
            <person name="Shea T."/>
            <person name="Shenoy N."/>
            <person name="Sisk P."/>
            <person name="Stolte C."/>
            <person name="Sykes S."/>
            <person name="Wortman J."/>
            <person name="Nusbaum C."/>
            <person name="Birren B."/>
        </authorList>
    </citation>
    <scope>NUCLEOTIDE SEQUENCE [LARGE SCALE GENOMIC DNA]</scope>
    <source>
        <strain evidence="2 3">C83</strain>
    </source>
</reference>
<accession>G9PGU0</accession>
<feature type="transmembrane region" description="Helical" evidence="1">
    <location>
        <begin position="45"/>
        <end position="65"/>
    </location>
</feature>
<name>G9PGU0_9ACTO</name>
<dbReference type="Proteomes" id="UP000003822">
    <property type="component" value="Unassembled WGS sequence"/>
</dbReference>
<feature type="transmembrane region" description="Helical" evidence="1">
    <location>
        <begin position="205"/>
        <end position="223"/>
    </location>
</feature>
<gene>
    <name evidence="2" type="ORF">HMPREF0045_01464</name>
</gene>
<dbReference type="EMBL" id="ACRN01000012">
    <property type="protein sequence ID" value="EHM87593.1"/>
    <property type="molecule type" value="Genomic_DNA"/>
</dbReference>
<evidence type="ECO:0008006" key="4">
    <source>
        <dbReference type="Google" id="ProtNLM"/>
    </source>
</evidence>